<dbReference type="InParanoid" id="A0A0G4F8H3"/>
<feature type="compositionally biased region" description="Low complexity" evidence="1">
    <location>
        <begin position="340"/>
        <end position="351"/>
    </location>
</feature>
<dbReference type="SUPFAM" id="SSF53335">
    <property type="entry name" value="S-adenosyl-L-methionine-dependent methyltransferases"/>
    <property type="match status" value="1"/>
</dbReference>
<feature type="compositionally biased region" description="Basic residues" evidence="1">
    <location>
        <begin position="388"/>
        <end position="398"/>
    </location>
</feature>
<protein>
    <recommendedName>
        <fullName evidence="2">DOT1 domain-containing protein</fullName>
    </recommendedName>
</protein>
<evidence type="ECO:0000259" key="2">
    <source>
        <dbReference type="Pfam" id="PF08123"/>
    </source>
</evidence>
<evidence type="ECO:0000313" key="3">
    <source>
        <dbReference type="EMBL" id="CEM08387.1"/>
    </source>
</evidence>
<name>A0A0G4F8H3_VITBC</name>
<feature type="compositionally biased region" description="Low complexity" evidence="1">
    <location>
        <begin position="255"/>
        <end position="271"/>
    </location>
</feature>
<feature type="region of interest" description="Disordered" evidence="1">
    <location>
        <begin position="231"/>
        <end position="271"/>
    </location>
</feature>
<reference evidence="3 4" key="1">
    <citation type="submission" date="2014-11" db="EMBL/GenBank/DDBJ databases">
        <authorList>
            <person name="Zhu J."/>
            <person name="Qi W."/>
            <person name="Song R."/>
        </authorList>
    </citation>
    <scope>NUCLEOTIDE SEQUENCE [LARGE SCALE GENOMIC DNA]</scope>
</reference>
<feature type="compositionally biased region" description="Gly residues" evidence="1">
    <location>
        <begin position="404"/>
        <end position="423"/>
    </location>
</feature>
<sequence>MSKSKKQCSLKEFNTSLYSHKVLFRSNSALIMTSDEGMYGENSEQSLLALFSCLKDKYHLGRNSVVLDIGSGRGVPNIVAACHFDVAASLGVEMDSNSYHLALRNQLHVLENAQKLLEEFGEDPSASPPAARLGFLHLDATLLTSFKPTTHIYSFDCAMPGFLVDRFVKVFNRTETAFIFASYRSDLVSLFSLAGELVDRIPMTMLGSGERHTIYIYRKHDWKRHLALSPPDPSGAVVRTSPRLRGGRDGGAVGEAGSSSSTGNSSSRSGVTSSLAGVVHVGPDVLEVTCDDPDGGKSLTQLVALARQNTTAQIARCNTLLQFWYCGRPRRSTRGPPAAQQHRQQQQQQQRVSASPSPDAWASLRKRVLDQDSDDEERERQVSAQMLKKGKSRPRARHTTAGSGVVGGGGVDGSVGVGGGGDKGNNRKRRRGSSAWGGGAGKPEGGG</sequence>
<feature type="domain" description="DOT1" evidence="2">
    <location>
        <begin position="38"/>
        <end position="110"/>
    </location>
</feature>
<dbReference type="GO" id="GO:0031151">
    <property type="term" value="F:histone H3K79 methyltransferase activity"/>
    <property type="evidence" value="ECO:0007669"/>
    <property type="project" value="InterPro"/>
</dbReference>
<dbReference type="InterPro" id="IPR029063">
    <property type="entry name" value="SAM-dependent_MTases_sf"/>
</dbReference>
<evidence type="ECO:0000256" key="1">
    <source>
        <dbReference type="SAM" id="MobiDB-lite"/>
    </source>
</evidence>
<dbReference type="EMBL" id="CDMY01000385">
    <property type="protein sequence ID" value="CEM08387.1"/>
    <property type="molecule type" value="Genomic_DNA"/>
</dbReference>
<feature type="region of interest" description="Disordered" evidence="1">
    <location>
        <begin position="331"/>
        <end position="447"/>
    </location>
</feature>
<proteinExistence type="predicted"/>
<gene>
    <name evidence="3" type="ORF">Vbra_14605</name>
</gene>
<dbReference type="Pfam" id="PF08123">
    <property type="entry name" value="DOT1"/>
    <property type="match status" value="1"/>
</dbReference>
<dbReference type="InterPro" id="IPR025789">
    <property type="entry name" value="DOT1_dom"/>
</dbReference>
<dbReference type="AlphaFoldDB" id="A0A0G4F8H3"/>
<dbReference type="Proteomes" id="UP000041254">
    <property type="component" value="Unassembled WGS sequence"/>
</dbReference>
<accession>A0A0G4F8H3</accession>
<evidence type="ECO:0000313" key="4">
    <source>
        <dbReference type="Proteomes" id="UP000041254"/>
    </source>
</evidence>
<organism evidence="3 4">
    <name type="scientific">Vitrella brassicaformis (strain CCMP3155)</name>
    <dbReference type="NCBI Taxonomy" id="1169540"/>
    <lineage>
        <taxon>Eukaryota</taxon>
        <taxon>Sar</taxon>
        <taxon>Alveolata</taxon>
        <taxon>Colpodellida</taxon>
        <taxon>Vitrellaceae</taxon>
        <taxon>Vitrella</taxon>
    </lineage>
</organism>
<dbReference type="VEuPathDB" id="CryptoDB:Vbra_14605"/>
<dbReference type="OrthoDB" id="443402at2759"/>
<dbReference type="Gene3D" id="3.40.50.150">
    <property type="entry name" value="Vaccinia Virus protein VP39"/>
    <property type="match status" value="1"/>
</dbReference>
<keyword evidence="4" id="KW-1185">Reference proteome</keyword>
<feature type="compositionally biased region" description="Gly residues" evidence="1">
    <location>
        <begin position="435"/>
        <end position="447"/>
    </location>
</feature>